<reference evidence="2 3" key="1">
    <citation type="submission" date="2018-11" db="EMBL/GenBank/DDBJ databases">
        <title>Genome sequence of Saitozyma podzolica DSM 27192.</title>
        <authorList>
            <person name="Aliyu H."/>
            <person name="Gorte O."/>
            <person name="Ochsenreither K."/>
        </authorList>
    </citation>
    <scope>NUCLEOTIDE SEQUENCE [LARGE SCALE GENOMIC DNA]</scope>
    <source>
        <strain evidence="2 3">DSM 27192</strain>
    </source>
</reference>
<evidence type="ECO:0000313" key="3">
    <source>
        <dbReference type="Proteomes" id="UP000279259"/>
    </source>
</evidence>
<dbReference type="OrthoDB" id="10442965at2759"/>
<dbReference type="AlphaFoldDB" id="A0A427YE83"/>
<proteinExistence type="predicted"/>
<dbReference type="Proteomes" id="UP000279259">
    <property type="component" value="Unassembled WGS sequence"/>
</dbReference>
<evidence type="ECO:0000313" key="2">
    <source>
        <dbReference type="EMBL" id="RSH89408.1"/>
    </source>
</evidence>
<sequence>MAGLKIEPVILAQHAIAVSARDHPDTTFTFRSVRSVAQGELVALDIDPRVVITHKGEDGTSSTRRPTKFSNRHLAAAFSAASYDVFSDLEDEGRSAKDMTSREKAERLTSQVQKHLGRVFQSYSMSDPKVSCGLRNVLVWDNSAPSQASLRGAIRSDNFTSSTLEHVIFGVSRMSRREIAWLHQSLSQEEDWGEIRVRFPELQDMIDDETSDVDESLVLLRGTDYDGREDLLEDAEDEDEGEGQRVIERGRIVRIPEDLVPVGNASLPIAPLPSRSELQQASQQHSQLLSRASAQASSDPSASSEVSSEWSAQITPTESSTSSGQATPRATPPPS</sequence>
<organism evidence="2 3">
    <name type="scientific">Saitozyma podzolica</name>
    <dbReference type="NCBI Taxonomy" id="1890683"/>
    <lineage>
        <taxon>Eukaryota</taxon>
        <taxon>Fungi</taxon>
        <taxon>Dikarya</taxon>
        <taxon>Basidiomycota</taxon>
        <taxon>Agaricomycotina</taxon>
        <taxon>Tremellomycetes</taxon>
        <taxon>Tremellales</taxon>
        <taxon>Trimorphomycetaceae</taxon>
        <taxon>Saitozyma</taxon>
    </lineage>
</organism>
<gene>
    <name evidence="2" type="ORF">EHS25_002520</name>
</gene>
<feature type="compositionally biased region" description="Low complexity" evidence="1">
    <location>
        <begin position="278"/>
        <end position="312"/>
    </location>
</feature>
<dbReference type="EMBL" id="RSCD01000014">
    <property type="protein sequence ID" value="RSH89408.1"/>
    <property type="molecule type" value="Genomic_DNA"/>
</dbReference>
<feature type="compositionally biased region" description="Polar residues" evidence="1">
    <location>
        <begin position="313"/>
        <end position="328"/>
    </location>
</feature>
<comment type="caution">
    <text evidence="2">The sequence shown here is derived from an EMBL/GenBank/DDBJ whole genome shotgun (WGS) entry which is preliminary data.</text>
</comment>
<evidence type="ECO:0000256" key="1">
    <source>
        <dbReference type="SAM" id="MobiDB-lite"/>
    </source>
</evidence>
<name>A0A427YE83_9TREE</name>
<keyword evidence="3" id="KW-1185">Reference proteome</keyword>
<protein>
    <submittedName>
        <fullName evidence="2">Uncharacterized protein</fullName>
    </submittedName>
</protein>
<accession>A0A427YE83</accession>
<feature type="region of interest" description="Disordered" evidence="1">
    <location>
        <begin position="275"/>
        <end position="335"/>
    </location>
</feature>